<accession>L0JR73</accession>
<dbReference type="InterPro" id="IPR050259">
    <property type="entry name" value="SDR"/>
</dbReference>
<reference evidence="5" key="1">
    <citation type="submission" date="2012-02" db="EMBL/GenBank/DDBJ databases">
        <title>Complete sequence of chromosome of Natrinema pellirubrum DSM 15624.</title>
        <authorList>
            <person name="Lucas S."/>
            <person name="Han J."/>
            <person name="Lapidus A."/>
            <person name="Cheng J.-F."/>
            <person name="Goodwin L."/>
            <person name="Pitluck S."/>
            <person name="Peters L."/>
            <person name="Teshima H."/>
            <person name="Detter J.C."/>
            <person name="Han C."/>
            <person name="Tapia R."/>
            <person name="Land M."/>
            <person name="Hauser L."/>
            <person name="Kyrpides N."/>
            <person name="Ivanova N."/>
            <person name="Pagani I."/>
            <person name="Sproer C."/>
            <person name="Anderson I."/>
            <person name="Woyke T."/>
        </authorList>
    </citation>
    <scope>NUCLEOTIDE SEQUENCE [LARGE SCALE GENOMIC DNA]</scope>
    <source>
        <strain evidence="5">DSM 15624 / JCM 10476 / NCIMB 786</strain>
    </source>
</reference>
<evidence type="ECO:0000313" key="6">
    <source>
        <dbReference type="Proteomes" id="UP000011593"/>
    </source>
</evidence>
<dbReference type="Gene3D" id="3.40.50.720">
    <property type="entry name" value="NAD(P)-binding Rossmann-like Domain"/>
    <property type="match status" value="1"/>
</dbReference>
<dbReference type="EMBL" id="AOIE01000063">
    <property type="protein sequence ID" value="ELY75626.1"/>
    <property type="molecule type" value="Genomic_DNA"/>
</dbReference>
<dbReference type="PRINTS" id="PR00080">
    <property type="entry name" value="SDRFAMILY"/>
</dbReference>
<evidence type="ECO:0000256" key="1">
    <source>
        <dbReference type="ARBA" id="ARBA00006484"/>
    </source>
</evidence>
<organism evidence="3 5">
    <name type="scientific">Natrinema pellirubrum (strain DSM 15624 / CIP 106293 / JCM 10476 / NCIMB 786 / 157)</name>
    <dbReference type="NCBI Taxonomy" id="797303"/>
    <lineage>
        <taxon>Archaea</taxon>
        <taxon>Methanobacteriati</taxon>
        <taxon>Methanobacteriota</taxon>
        <taxon>Stenosarchaea group</taxon>
        <taxon>Halobacteria</taxon>
        <taxon>Halobacteriales</taxon>
        <taxon>Natrialbaceae</taxon>
        <taxon>Natrinema</taxon>
    </lineage>
</organism>
<evidence type="ECO:0000313" key="4">
    <source>
        <dbReference type="EMBL" id="ELY75626.1"/>
    </source>
</evidence>
<dbReference type="Proteomes" id="UP000011593">
    <property type="component" value="Unassembled WGS sequence"/>
</dbReference>
<protein>
    <submittedName>
        <fullName evidence="4">Short-chain dehydrogenase/reductase SDR</fullName>
    </submittedName>
</protein>
<dbReference type="PRINTS" id="PR00081">
    <property type="entry name" value="GDHRDH"/>
</dbReference>
<dbReference type="PANTHER" id="PTHR42879:SF2">
    <property type="entry name" value="3-OXOACYL-[ACYL-CARRIER-PROTEIN] REDUCTASE FABG"/>
    <property type="match status" value="1"/>
</dbReference>
<sequence>MLVRGEWQTKNMSQTKVTAPTVDDDEIYRFPDDSFTDRNVCLVTGAASGIGRATALAAAGNGLTVAATDVDEDGLAGTVARGEDLGLEGEIEPVPGDLTVDDDIERIVDEAAQLGDLKYLANVAGMQHIDPIDEFPMETYDLMHRIMLRAPLYLSKLCLPHFRETDDGQGCVGNMASVHGHYVTSDKVAYNVSKFGLRGLTQSIAAEGEGQIRAFSLSTGYVKTPLVTAQLEDTAEQRGISVDEVIEDVMLGQSRVTEMMEPIDVANLFLLGFSDLGRHLDGGDLLFDGGMTLTYE</sequence>
<evidence type="ECO:0000313" key="5">
    <source>
        <dbReference type="Proteomes" id="UP000010843"/>
    </source>
</evidence>
<dbReference type="EMBL" id="CP003372">
    <property type="protein sequence ID" value="AGB32866.1"/>
    <property type="molecule type" value="Genomic_DNA"/>
</dbReference>
<dbReference type="InterPro" id="IPR020904">
    <property type="entry name" value="Sc_DH/Rdtase_CS"/>
</dbReference>
<dbReference type="KEGG" id="npe:Natpe_3073"/>
<evidence type="ECO:0000313" key="3">
    <source>
        <dbReference type="EMBL" id="AGB32866.1"/>
    </source>
</evidence>
<comment type="similarity">
    <text evidence="1 2">Belongs to the short-chain dehydrogenases/reductases (SDR) family.</text>
</comment>
<dbReference type="PROSITE" id="PS00061">
    <property type="entry name" value="ADH_SHORT"/>
    <property type="match status" value="1"/>
</dbReference>
<dbReference type="InterPro" id="IPR002347">
    <property type="entry name" value="SDR_fam"/>
</dbReference>
<dbReference type="STRING" id="797303.Natpe_3073"/>
<dbReference type="Proteomes" id="UP000010843">
    <property type="component" value="Chromosome"/>
</dbReference>
<dbReference type="PANTHER" id="PTHR42879">
    <property type="entry name" value="3-OXOACYL-(ACYL-CARRIER-PROTEIN) REDUCTASE"/>
    <property type="match status" value="1"/>
</dbReference>
<dbReference type="AlphaFoldDB" id="L0JR73"/>
<dbReference type="Pfam" id="PF00106">
    <property type="entry name" value="adh_short"/>
    <property type="match status" value="1"/>
</dbReference>
<name>L0JR73_NATP1</name>
<proteinExistence type="inferred from homology"/>
<dbReference type="eggNOG" id="arCOG01267">
    <property type="taxonomic scope" value="Archaea"/>
</dbReference>
<dbReference type="PATRIC" id="fig|797303.5.peg.1895"/>
<dbReference type="CDD" id="cd05233">
    <property type="entry name" value="SDR_c"/>
    <property type="match status" value="1"/>
</dbReference>
<keyword evidence="6" id="KW-1185">Reference proteome</keyword>
<evidence type="ECO:0000256" key="2">
    <source>
        <dbReference type="RuleBase" id="RU000363"/>
    </source>
</evidence>
<dbReference type="HOGENOM" id="CLU_010194_1_0_2"/>
<dbReference type="GO" id="GO:0032787">
    <property type="term" value="P:monocarboxylic acid metabolic process"/>
    <property type="evidence" value="ECO:0007669"/>
    <property type="project" value="UniProtKB-ARBA"/>
</dbReference>
<reference evidence="3" key="2">
    <citation type="submission" date="2012-02" db="EMBL/GenBank/DDBJ databases">
        <title>Complete sequence of chromosome of Natrinema pellirubrum DSM 15624.</title>
        <authorList>
            <consortium name="US DOE Joint Genome Institute"/>
            <person name="Lucas S."/>
            <person name="Han J."/>
            <person name="Lapidus A."/>
            <person name="Cheng J.-F."/>
            <person name="Goodwin L."/>
            <person name="Pitluck S."/>
            <person name="Peters L."/>
            <person name="Teshima H."/>
            <person name="Detter J.C."/>
            <person name="Han C."/>
            <person name="Tapia R."/>
            <person name="Land M."/>
            <person name="Hauser L."/>
            <person name="Kyrpides N."/>
            <person name="Ivanova N."/>
            <person name="Pagani I."/>
            <person name="Sproer C."/>
            <person name="Anderson I."/>
            <person name="Woyke T."/>
        </authorList>
    </citation>
    <scope>NUCLEOTIDE SEQUENCE</scope>
    <source>
        <strain evidence="3">DSM 15624</strain>
    </source>
</reference>
<dbReference type="InterPro" id="IPR036291">
    <property type="entry name" value="NAD(P)-bd_dom_sf"/>
</dbReference>
<dbReference type="SUPFAM" id="SSF51735">
    <property type="entry name" value="NAD(P)-binding Rossmann-fold domains"/>
    <property type="match status" value="1"/>
</dbReference>
<gene>
    <name evidence="3" type="ordered locus">Natpe_3073</name>
    <name evidence="4" type="ORF">C488_09454</name>
</gene>
<reference evidence="4 6" key="3">
    <citation type="journal article" date="2014" name="PLoS Genet.">
        <title>Phylogenetically driven sequencing of extremely halophilic archaea reveals strategies for static and dynamic osmo-response.</title>
        <authorList>
            <person name="Becker E.A."/>
            <person name="Seitzer P.M."/>
            <person name="Tritt A."/>
            <person name="Larsen D."/>
            <person name="Krusor M."/>
            <person name="Yao A.I."/>
            <person name="Wu D."/>
            <person name="Madern D."/>
            <person name="Eisen J.A."/>
            <person name="Darling A.E."/>
            <person name="Facciotti M.T."/>
        </authorList>
    </citation>
    <scope>NUCLEOTIDE SEQUENCE [LARGE SCALE GENOMIC DNA]</scope>
    <source>
        <strain evidence="4 6">DSM 15624</strain>
    </source>
</reference>